<dbReference type="NCBIfam" id="NF046043">
    <property type="entry name" value="rep_init_NGO0469"/>
    <property type="match status" value="1"/>
</dbReference>
<protein>
    <submittedName>
        <fullName evidence="1">Uncharacterized protein</fullName>
    </submittedName>
</protein>
<organism evidence="1 2">
    <name type="scientific">Kingella kingae</name>
    <dbReference type="NCBI Taxonomy" id="504"/>
    <lineage>
        <taxon>Bacteria</taxon>
        <taxon>Pseudomonadati</taxon>
        <taxon>Pseudomonadota</taxon>
        <taxon>Betaproteobacteria</taxon>
        <taxon>Neisseriales</taxon>
        <taxon>Neisseriaceae</taxon>
        <taxon>Kingella</taxon>
    </lineage>
</organism>
<evidence type="ECO:0000313" key="2">
    <source>
        <dbReference type="Proteomes" id="UP000248598"/>
    </source>
</evidence>
<proteinExistence type="predicted"/>
<reference evidence="1 2" key="1">
    <citation type="submission" date="2018-06" db="EMBL/GenBank/DDBJ databases">
        <authorList>
            <consortium name="Pathogen Informatics"/>
            <person name="Doyle S."/>
        </authorList>
    </citation>
    <scope>NUCLEOTIDE SEQUENCE [LARGE SCALE GENOMIC DNA]</scope>
    <source>
        <strain evidence="1 2">NCTC10529</strain>
    </source>
</reference>
<dbReference type="GeneID" id="93262934"/>
<dbReference type="RefSeq" id="WP_003786543.1">
    <property type="nucleotide sequence ID" value="NZ_CP091518.1"/>
</dbReference>
<gene>
    <name evidence="1" type="ORF">NCTC10529_01655</name>
</gene>
<dbReference type="InterPro" id="IPR059222">
    <property type="entry name" value="NGO0469-like"/>
</dbReference>
<dbReference type="Proteomes" id="UP000248598">
    <property type="component" value="Chromosome 1"/>
</dbReference>
<accession>A0AAX2J4K0</accession>
<evidence type="ECO:0000313" key="1">
    <source>
        <dbReference type="EMBL" id="SQH25455.1"/>
    </source>
</evidence>
<sequence>MSLTLTATQESNFKPVPVGTHHGTVIRIIDLGTQKTEFQNEIKMQPKILIQWEIHTDGDTELLTEDGKPMIVSKRYTASMHSKSQLANDLKSWRGRDFTEEEKSAFNLANILGKTCLLSIVHE</sequence>
<dbReference type="EMBL" id="LS483426">
    <property type="protein sequence ID" value="SQH25455.1"/>
    <property type="molecule type" value="Genomic_DNA"/>
</dbReference>
<dbReference type="AlphaFoldDB" id="A0AAX2J4K0"/>
<name>A0AAX2J4K0_KINKI</name>